<evidence type="ECO:0000256" key="5">
    <source>
        <dbReference type="ARBA" id="ARBA00022741"/>
    </source>
</evidence>
<evidence type="ECO:0000256" key="9">
    <source>
        <dbReference type="HAMAP-Rule" id="MF_00328"/>
    </source>
</evidence>
<protein>
    <recommendedName>
        <fullName evidence="3 9">Guanylate kinase</fullName>
        <ecNumber evidence="2 9">2.7.4.8</ecNumber>
    </recommendedName>
    <alternativeName>
        <fullName evidence="8 9">GMP kinase</fullName>
    </alternativeName>
</protein>
<comment type="subcellular location">
    <subcellularLocation>
        <location evidence="9">Cytoplasm</location>
    </subcellularLocation>
</comment>
<dbReference type="PROSITE" id="PS00856">
    <property type="entry name" value="GUANYLATE_KINASE_1"/>
    <property type="match status" value="1"/>
</dbReference>
<dbReference type="InterPro" id="IPR027417">
    <property type="entry name" value="P-loop_NTPase"/>
</dbReference>
<keyword evidence="6 9" id="KW-0418">Kinase</keyword>
<comment type="similarity">
    <text evidence="1 9">Belongs to the guanylate kinase family.</text>
</comment>
<comment type="catalytic activity">
    <reaction evidence="9">
        <text>GMP + ATP = GDP + ADP</text>
        <dbReference type="Rhea" id="RHEA:20780"/>
        <dbReference type="ChEBI" id="CHEBI:30616"/>
        <dbReference type="ChEBI" id="CHEBI:58115"/>
        <dbReference type="ChEBI" id="CHEBI:58189"/>
        <dbReference type="ChEBI" id="CHEBI:456216"/>
        <dbReference type="EC" id="2.7.4.8"/>
    </reaction>
</comment>
<evidence type="ECO:0000256" key="1">
    <source>
        <dbReference type="ARBA" id="ARBA00005790"/>
    </source>
</evidence>
<keyword evidence="9" id="KW-0963">Cytoplasm</keyword>
<proteinExistence type="inferred from homology"/>
<dbReference type="NCBIfam" id="TIGR03263">
    <property type="entry name" value="guanyl_kin"/>
    <property type="match status" value="1"/>
</dbReference>
<evidence type="ECO:0000256" key="8">
    <source>
        <dbReference type="ARBA" id="ARBA00030128"/>
    </source>
</evidence>
<evidence type="ECO:0000256" key="7">
    <source>
        <dbReference type="ARBA" id="ARBA00022840"/>
    </source>
</evidence>
<dbReference type="InterPro" id="IPR020590">
    <property type="entry name" value="Guanylate_kinase_CS"/>
</dbReference>
<evidence type="ECO:0000259" key="10">
    <source>
        <dbReference type="PROSITE" id="PS50052"/>
    </source>
</evidence>
<evidence type="ECO:0000256" key="3">
    <source>
        <dbReference type="ARBA" id="ARBA00016296"/>
    </source>
</evidence>
<dbReference type="FunFam" id="3.30.63.10:FF:000002">
    <property type="entry name" value="Guanylate kinase 1"/>
    <property type="match status" value="1"/>
</dbReference>
<sequence>MSNDAMGAGGIARRGLILILSSPSGAGKTSISRYLLQEENEAQPGAMHLSVSVTTRPRRPSEVDGVHYRFLTVRQFETLRDQGELLEWAEVHGNFYGTPREPVEAALAAGRDVLFDIDWQGTLQVLGKMREDVVAVFILPPSAAEQRARLERRAEDSAEVIRRRLANARTEIAHWPDYDYAIINRDLDESVKQVRAILRAERVRCRRLSGLADFIRTLDQELAAQLD</sequence>
<dbReference type="InterPro" id="IPR008144">
    <property type="entry name" value="Guanylate_kin-like_dom"/>
</dbReference>
<dbReference type="CDD" id="cd00071">
    <property type="entry name" value="GMPK"/>
    <property type="match status" value="1"/>
</dbReference>
<dbReference type="PANTHER" id="PTHR23117:SF13">
    <property type="entry name" value="GUANYLATE KINASE"/>
    <property type="match status" value="1"/>
</dbReference>
<dbReference type="SMART" id="SM00072">
    <property type="entry name" value="GuKc"/>
    <property type="match status" value="1"/>
</dbReference>
<evidence type="ECO:0000256" key="2">
    <source>
        <dbReference type="ARBA" id="ARBA00012961"/>
    </source>
</evidence>
<dbReference type="EC" id="2.7.4.8" evidence="2 9"/>
<dbReference type="AlphaFoldDB" id="A0A4R3MGD4"/>
<dbReference type="OrthoDB" id="9808150at2"/>
<feature type="domain" description="Guanylate kinase-like" evidence="10">
    <location>
        <begin position="15"/>
        <end position="199"/>
    </location>
</feature>
<dbReference type="InterPro" id="IPR008145">
    <property type="entry name" value="GK/Ca_channel_bsu"/>
</dbReference>
<keyword evidence="5 9" id="KW-0547">Nucleotide-binding</keyword>
<evidence type="ECO:0000256" key="6">
    <source>
        <dbReference type="ARBA" id="ARBA00022777"/>
    </source>
</evidence>
<dbReference type="InterPro" id="IPR017665">
    <property type="entry name" value="Guanylate_kinase"/>
</dbReference>
<accession>A0A4R3MGD4</accession>
<dbReference type="PROSITE" id="PS50052">
    <property type="entry name" value="GUANYLATE_KINASE_2"/>
    <property type="match status" value="1"/>
</dbReference>
<comment type="function">
    <text evidence="9">Essential for recycling GMP and indirectly, cGMP.</text>
</comment>
<keyword evidence="12" id="KW-1185">Reference proteome</keyword>
<dbReference type="Proteomes" id="UP000295678">
    <property type="component" value="Unassembled WGS sequence"/>
</dbReference>
<evidence type="ECO:0000313" key="12">
    <source>
        <dbReference type="Proteomes" id="UP000295678"/>
    </source>
</evidence>
<dbReference type="Pfam" id="PF00625">
    <property type="entry name" value="Guanylate_kin"/>
    <property type="match status" value="1"/>
</dbReference>
<evidence type="ECO:0000256" key="4">
    <source>
        <dbReference type="ARBA" id="ARBA00022679"/>
    </source>
</evidence>
<dbReference type="SUPFAM" id="SSF52540">
    <property type="entry name" value="P-loop containing nucleoside triphosphate hydrolases"/>
    <property type="match status" value="1"/>
</dbReference>
<keyword evidence="4 9" id="KW-0808">Transferase</keyword>
<comment type="caution">
    <text evidence="11">The sequence shown here is derived from an EMBL/GenBank/DDBJ whole genome shotgun (WGS) entry which is preliminary data.</text>
</comment>
<organism evidence="11 12">
    <name type="scientific">Tepidamorphus gemmatus</name>
    <dbReference type="NCBI Taxonomy" id="747076"/>
    <lineage>
        <taxon>Bacteria</taxon>
        <taxon>Pseudomonadati</taxon>
        <taxon>Pseudomonadota</taxon>
        <taxon>Alphaproteobacteria</taxon>
        <taxon>Hyphomicrobiales</taxon>
        <taxon>Tepidamorphaceae</taxon>
        <taxon>Tepidamorphus</taxon>
    </lineage>
</organism>
<dbReference type="PANTHER" id="PTHR23117">
    <property type="entry name" value="GUANYLATE KINASE-RELATED"/>
    <property type="match status" value="1"/>
</dbReference>
<dbReference type="GO" id="GO:0004385">
    <property type="term" value="F:GMP kinase activity"/>
    <property type="evidence" value="ECO:0007669"/>
    <property type="project" value="UniProtKB-UniRule"/>
</dbReference>
<evidence type="ECO:0000313" key="11">
    <source>
        <dbReference type="EMBL" id="TCT11377.1"/>
    </source>
</evidence>
<dbReference type="EMBL" id="SMAK01000004">
    <property type="protein sequence ID" value="TCT11377.1"/>
    <property type="molecule type" value="Genomic_DNA"/>
</dbReference>
<dbReference type="RefSeq" id="WP_132806142.1">
    <property type="nucleotide sequence ID" value="NZ_SMAK01000004.1"/>
</dbReference>
<gene>
    <name evidence="9" type="primary">gmk</name>
    <name evidence="11" type="ORF">EDC22_104134</name>
</gene>
<keyword evidence="7 9" id="KW-0067">ATP-binding</keyword>
<feature type="binding site" evidence="9">
    <location>
        <begin position="22"/>
        <end position="29"/>
    </location>
    <ligand>
        <name>ATP</name>
        <dbReference type="ChEBI" id="CHEBI:30616"/>
    </ligand>
</feature>
<dbReference type="Gene3D" id="3.40.50.300">
    <property type="entry name" value="P-loop containing nucleotide triphosphate hydrolases"/>
    <property type="match status" value="1"/>
</dbReference>
<dbReference type="HAMAP" id="MF_00328">
    <property type="entry name" value="Guanylate_kinase"/>
    <property type="match status" value="1"/>
</dbReference>
<name>A0A4R3MGD4_9HYPH</name>
<dbReference type="Gene3D" id="3.30.63.10">
    <property type="entry name" value="Guanylate Kinase phosphate binding domain"/>
    <property type="match status" value="1"/>
</dbReference>
<dbReference type="GO" id="GO:0005524">
    <property type="term" value="F:ATP binding"/>
    <property type="evidence" value="ECO:0007669"/>
    <property type="project" value="UniProtKB-UniRule"/>
</dbReference>
<dbReference type="GO" id="GO:0005829">
    <property type="term" value="C:cytosol"/>
    <property type="evidence" value="ECO:0007669"/>
    <property type="project" value="TreeGrafter"/>
</dbReference>
<reference evidence="11 12" key="1">
    <citation type="submission" date="2019-03" db="EMBL/GenBank/DDBJ databases">
        <title>Genomic Encyclopedia of Type Strains, Phase IV (KMG-IV): sequencing the most valuable type-strain genomes for metagenomic binning, comparative biology and taxonomic classification.</title>
        <authorList>
            <person name="Goeker M."/>
        </authorList>
    </citation>
    <scope>NUCLEOTIDE SEQUENCE [LARGE SCALE GENOMIC DNA]</scope>
    <source>
        <strain evidence="11 12">DSM 19345</strain>
    </source>
</reference>